<name>A0A9P4ULQ3_9PEZI</name>
<dbReference type="GO" id="GO:0080041">
    <property type="term" value="F:ADP-ribose pyrophosphohydrolase activity"/>
    <property type="evidence" value="ECO:0007669"/>
    <property type="project" value="TreeGrafter"/>
</dbReference>
<dbReference type="GO" id="GO:0019693">
    <property type="term" value="P:ribose phosphate metabolic process"/>
    <property type="evidence" value="ECO:0007669"/>
    <property type="project" value="TreeGrafter"/>
</dbReference>
<sequence>MASKVISKTHALLSITKSSTNALGLAISITAQQRLIRTIRNASGRQTSAMSTFILPSSSPPCEIKLCNDLTQEQLLNFPAFKTWSKTLLHSLSLQHKDASHTFHKSPYSLRTITIQSVDWFGSDPQKRRLGFLKFSSTVSNDDGEYLPGSVFLRGGSLAMLLILQPDDMSSSDPEQVVNQERYVLLTVQPRIAAGSLGFSEIPAGMLDDNGSFSGGAAKEIKEETGLEVTADDLIDLTQLAIQAYDGDEQLQKGVYPSAGGSDEFIPIFLHQRKMPRDELRELQGRLTGLRDHGEKITLKVVKLKDLWREGARDAKTLSALALYEGLKREGKI</sequence>
<evidence type="ECO:0000256" key="1">
    <source>
        <dbReference type="ARBA" id="ARBA00001946"/>
    </source>
</evidence>
<dbReference type="AlphaFoldDB" id="A0A9P4ULQ3"/>
<accession>A0A9P4ULQ3</accession>
<comment type="cofactor">
    <cofactor evidence="1">
        <name>Mg(2+)</name>
        <dbReference type="ChEBI" id="CHEBI:18420"/>
    </cofactor>
</comment>
<evidence type="ECO:0000256" key="2">
    <source>
        <dbReference type="ARBA" id="ARBA00022801"/>
    </source>
</evidence>
<dbReference type="InterPro" id="IPR000086">
    <property type="entry name" value="NUDIX_hydrolase_dom"/>
</dbReference>
<dbReference type="InterPro" id="IPR015797">
    <property type="entry name" value="NUDIX_hydrolase-like_dom_sf"/>
</dbReference>
<keyword evidence="2" id="KW-0378">Hydrolase</keyword>
<keyword evidence="5" id="KW-1185">Reference proteome</keyword>
<comment type="caution">
    <text evidence="4">The sequence shown here is derived from an EMBL/GenBank/DDBJ whole genome shotgun (WGS) entry which is preliminary data.</text>
</comment>
<reference evidence="4" key="1">
    <citation type="journal article" date="2020" name="Stud. Mycol.">
        <title>101 Dothideomycetes genomes: a test case for predicting lifestyles and emergence of pathogens.</title>
        <authorList>
            <person name="Haridas S."/>
            <person name="Albert R."/>
            <person name="Binder M."/>
            <person name="Bloem J."/>
            <person name="Labutti K."/>
            <person name="Salamov A."/>
            <person name="Andreopoulos B."/>
            <person name="Baker S."/>
            <person name="Barry K."/>
            <person name="Bills G."/>
            <person name="Bluhm B."/>
            <person name="Cannon C."/>
            <person name="Castanera R."/>
            <person name="Culley D."/>
            <person name="Daum C."/>
            <person name="Ezra D."/>
            <person name="Gonzalez J."/>
            <person name="Henrissat B."/>
            <person name="Kuo A."/>
            <person name="Liang C."/>
            <person name="Lipzen A."/>
            <person name="Lutzoni F."/>
            <person name="Magnuson J."/>
            <person name="Mondo S."/>
            <person name="Nolan M."/>
            <person name="Ohm R."/>
            <person name="Pangilinan J."/>
            <person name="Park H.-J."/>
            <person name="Ramirez L."/>
            <person name="Alfaro M."/>
            <person name="Sun H."/>
            <person name="Tritt A."/>
            <person name="Yoshinaga Y."/>
            <person name="Zwiers L.-H."/>
            <person name="Turgeon B."/>
            <person name="Goodwin S."/>
            <person name="Spatafora J."/>
            <person name="Crous P."/>
            <person name="Grigoriev I."/>
        </authorList>
    </citation>
    <scope>NUCLEOTIDE SEQUENCE</scope>
    <source>
        <strain evidence="4">CBS 116435</strain>
    </source>
</reference>
<dbReference type="PANTHER" id="PTHR11839:SF18">
    <property type="entry name" value="NUDIX HYDROLASE DOMAIN-CONTAINING PROTEIN"/>
    <property type="match status" value="1"/>
</dbReference>
<protein>
    <recommendedName>
        <fullName evidence="3">Nudix hydrolase domain-containing protein</fullName>
    </recommendedName>
</protein>
<evidence type="ECO:0000259" key="3">
    <source>
        <dbReference type="PROSITE" id="PS51462"/>
    </source>
</evidence>
<dbReference type="GO" id="GO:0080042">
    <property type="term" value="F:ADP-glucose pyrophosphohydrolase activity"/>
    <property type="evidence" value="ECO:0007669"/>
    <property type="project" value="TreeGrafter"/>
</dbReference>
<organism evidence="4 5">
    <name type="scientific">Polychaeton citri CBS 116435</name>
    <dbReference type="NCBI Taxonomy" id="1314669"/>
    <lineage>
        <taxon>Eukaryota</taxon>
        <taxon>Fungi</taxon>
        <taxon>Dikarya</taxon>
        <taxon>Ascomycota</taxon>
        <taxon>Pezizomycotina</taxon>
        <taxon>Dothideomycetes</taxon>
        <taxon>Dothideomycetidae</taxon>
        <taxon>Capnodiales</taxon>
        <taxon>Capnodiaceae</taxon>
        <taxon>Polychaeton</taxon>
    </lineage>
</organism>
<evidence type="ECO:0000313" key="4">
    <source>
        <dbReference type="EMBL" id="KAF2718063.1"/>
    </source>
</evidence>
<dbReference type="Gene3D" id="3.90.79.10">
    <property type="entry name" value="Nucleoside Triphosphate Pyrophosphohydrolase"/>
    <property type="match status" value="1"/>
</dbReference>
<dbReference type="PROSITE" id="PS51462">
    <property type="entry name" value="NUDIX"/>
    <property type="match status" value="1"/>
</dbReference>
<dbReference type="EMBL" id="MU003831">
    <property type="protein sequence ID" value="KAF2718063.1"/>
    <property type="molecule type" value="Genomic_DNA"/>
</dbReference>
<dbReference type="CDD" id="cd03424">
    <property type="entry name" value="NUDIX_ADPRase_Nudt5_UGPPase_Nudt14"/>
    <property type="match status" value="1"/>
</dbReference>
<proteinExistence type="predicted"/>
<dbReference type="FunFam" id="3.90.79.10:FF:000068">
    <property type="entry name" value="NUDIX family hydrolase, putative"/>
    <property type="match status" value="1"/>
</dbReference>
<evidence type="ECO:0000313" key="5">
    <source>
        <dbReference type="Proteomes" id="UP000799441"/>
    </source>
</evidence>
<dbReference type="Proteomes" id="UP000799441">
    <property type="component" value="Unassembled WGS sequence"/>
</dbReference>
<dbReference type="Pfam" id="PF00293">
    <property type="entry name" value="NUDIX"/>
    <property type="match status" value="1"/>
</dbReference>
<dbReference type="PANTHER" id="PTHR11839">
    <property type="entry name" value="UDP/ADP-SUGAR PYROPHOSPHATASE"/>
    <property type="match status" value="1"/>
</dbReference>
<dbReference type="SUPFAM" id="SSF55811">
    <property type="entry name" value="Nudix"/>
    <property type="match status" value="1"/>
</dbReference>
<dbReference type="OrthoDB" id="10249920at2759"/>
<dbReference type="GO" id="GO:0006753">
    <property type="term" value="P:nucleoside phosphate metabolic process"/>
    <property type="evidence" value="ECO:0007669"/>
    <property type="project" value="TreeGrafter"/>
</dbReference>
<feature type="domain" description="Nudix hydrolase" evidence="3">
    <location>
        <begin position="153"/>
        <end position="325"/>
    </location>
</feature>
<gene>
    <name evidence="4" type="ORF">K431DRAFT_288015</name>
</gene>